<accession>A0AAN7ZQB8</accession>
<comment type="caution">
    <text evidence="2">The sequence shown here is derived from an EMBL/GenBank/DDBJ whole genome shotgun (WGS) entry which is preliminary data.</text>
</comment>
<keyword evidence="1" id="KW-0732">Signal</keyword>
<evidence type="ECO:0008006" key="4">
    <source>
        <dbReference type="Google" id="ProtNLM"/>
    </source>
</evidence>
<evidence type="ECO:0000313" key="2">
    <source>
        <dbReference type="EMBL" id="KAK5706238.1"/>
    </source>
</evidence>
<dbReference type="Proteomes" id="UP001310594">
    <property type="component" value="Unassembled WGS sequence"/>
</dbReference>
<reference evidence="2" key="1">
    <citation type="submission" date="2023-08" db="EMBL/GenBank/DDBJ databases">
        <title>Black Yeasts Isolated from many extreme environments.</title>
        <authorList>
            <person name="Coleine C."/>
            <person name="Stajich J.E."/>
            <person name="Selbmann L."/>
        </authorList>
    </citation>
    <scope>NUCLEOTIDE SEQUENCE</scope>
    <source>
        <strain evidence="2">CCFEE 5810</strain>
    </source>
</reference>
<protein>
    <recommendedName>
        <fullName evidence="4">F-box domain-containing protein</fullName>
    </recommendedName>
</protein>
<feature type="signal peptide" evidence="1">
    <location>
        <begin position="1"/>
        <end position="22"/>
    </location>
</feature>
<organism evidence="2 3">
    <name type="scientific">Elasticomyces elasticus</name>
    <dbReference type="NCBI Taxonomy" id="574655"/>
    <lineage>
        <taxon>Eukaryota</taxon>
        <taxon>Fungi</taxon>
        <taxon>Dikarya</taxon>
        <taxon>Ascomycota</taxon>
        <taxon>Pezizomycotina</taxon>
        <taxon>Dothideomycetes</taxon>
        <taxon>Dothideomycetidae</taxon>
        <taxon>Mycosphaerellales</taxon>
        <taxon>Teratosphaeriaceae</taxon>
        <taxon>Elasticomyces</taxon>
    </lineage>
</organism>
<evidence type="ECO:0000313" key="3">
    <source>
        <dbReference type="Proteomes" id="UP001310594"/>
    </source>
</evidence>
<dbReference type="EMBL" id="JAVRQU010000002">
    <property type="protein sequence ID" value="KAK5706238.1"/>
    <property type="molecule type" value="Genomic_DNA"/>
</dbReference>
<dbReference type="AlphaFoldDB" id="A0AAN7ZQB8"/>
<sequence length="317" mass="36104">MPTISTRLVWAIRIFPTDLVAAIEVEAQFRAITDTLRLSKIFGGTAPIATLPTELVNHIEDYLTAEKITARAQRRAHVERLYECMDNSCTPWDSHLTDEHKMILINEYLETQDEPTVNSFETWGAQIAQEYIQGHGEDEYCVFWQEDHLKNSLEWHALVGKPGQEGDGLFTKHHDFILAEYGLEVFVAYRLVDQCVYKTRTYLVLLGGAGGQPDGTEKRIFRDGCCWKPPCRLGSKFCQVVDDVTDQVVVPPEPTEAEKGRFARMQRLLGLPVCTALELEVPTLTMLTRVDLGETLGETHKKSMRFRDRGRVEDEED</sequence>
<gene>
    <name evidence="2" type="ORF">LTR97_001225</name>
</gene>
<feature type="chain" id="PRO_5042912285" description="F-box domain-containing protein" evidence="1">
    <location>
        <begin position="23"/>
        <end position="317"/>
    </location>
</feature>
<evidence type="ECO:0000256" key="1">
    <source>
        <dbReference type="SAM" id="SignalP"/>
    </source>
</evidence>
<name>A0AAN7ZQB8_9PEZI</name>
<proteinExistence type="predicted"/>